<evidence type="ECO:0000313" key="2">
    <source>
        <dbReference type="EMBL" id="GAB94153.1"/>
    </source>
</evidence>
<dbReference type="EMBL" id="BAHD01000003">
    <property type="protein sequence ID" value="GAB94153.1"/>
    <property type="molecule type" value="Genomic_DNA"/>
</dbReference>
<evidence type="ECO:0008006" key="4">
    <source>
        <dbReference type="Google" id="ProtNLM"/>
    </source>
</evidence>
<dbReference type="NCBIfam" id="NF038402">
    <property type="entry name" value="TroA_like"/>
    <property type="match status" value="1"/>
</dbReference>
<dbReference type="Gene3D" id="3.40.50.1980">
    <property type="entry name" value="Nitrogenase molybdenum iron protein domain"/>
    <property type="match status" value="2"/>
</dbReference>
<sequence length="258" mass="27951">MPTVTDDLGTPIALPQQPARIVSLVPSLTEALASCVPQALVGATDWCTHPADLQVTRVRGTKNPDRHAIMRLQPDLVVANREENRELDVRRLRDAGLSVWVTDVETVPQALDSLHRLLLAVSGSVPAWLEESDRLWSGPPVPPVARVAVPIWRDPWMVVGSATFTSDLLSRVGLRNALAGEEGRYPHVDLADIDSVGANVVLLPDEPYAFSPTDGPEAFVRTPTRLVDGRLLTWYGPSLPAAHAMLTELARGLAAQPV</sequence>
<proteinExistence type="inferred from homology"/>
<name>K6VD68_9MICO</name>
<dbReference type="eggNOG" id="COG0614">
    <property type="taxonomic scope" value="Bacteria"/>
</dbReference>
<reference evidence="2 3" key="1">
    <citation type="submission" date="2012-08" db="EMBL/GenBank/DDBJ databases">
        <title>Whole genome shotgun sequence of Kineosphaera limosa NBRC 100340.</title>
        <authorList>
            <person name="Yoshida I."/>
            <person name="Isaki S."/>
            <person name="Hosoyama A."/>
            <person name="Tsuchikane K."/>
            <person name="Katsumata H."/>
            <person name="Ando Y."/>
            <person name="Ohji S."/>
            <person name="Hamada M."/>
            <person name="Tamura T."/>
            <person name="Yamazoe A."/>
            <person name="Yamazaki S."/>
            <person name="Fujita N."/>
        </authorList>
    </citation>
    <scope>NUCLEOTIDE SEQUENCE [LARGE SCALE GENOMIC DNA]</scope>
    <source>
        <strain evidence="2 3">NBRC 100340</strain>
    </source>
</reference>
<dbReference type="AlphaFoldDB" id="K6VD68"/>
<gene>
    <name evidence="2" type="ORF">KILIM_003_00760</name>
</gene>
<dbReference type="SUPFAM" id="SSF53807">
    <property type="entry name" value="Helical backbone' metal receptor"/>
    <property type="match status" value="1"/>
</dbReference>
<evidence type="ECO:0000313" key="3">
    <source>
        <dbReference type="Proteomes" id="UP000008366"/>
    </source>
</evidence>
<keyword evidence="3" id="KW-1185">Reference proteome</keyword>
<dbReference type="OrthoDB" id="9816357at2"/>
<dbReference type="InterPro" id="IPR050902">
    <property type="entry name" value="ABC_Transporter_SBP"/>
</dbReference>
<dbReference type="PANTHER" id="PTHR30535:SF35">
    <property type="entry name" value="PERIPLASMIC BINDING PROTEIN"/>
    <property type="match status" value="1"/>
</dbReference>
<comment type="similarity">
    <text evidence="1">Belongs to the bacterial solute-binding protein 8 family.</text>
</comment>
<protein>
    <recommendedName>
        <fullName evidence="4">ABC transporter substrate-binding protein</fullName>
    </recommendedName>
</protein>
<accession>K6VD68</accession>
<dbReference type="InterPro" id="IPR054828">
    <property type="entry name" value="Vit_B12_bind_prot"/>
</dbReference>
<dbReference type="PANTHER" id="PTHR30535">
    <property type="entry name" value="VITAMIN B12-BINDING PROTEIN"/>
    <property type="match status" value="1"/>
</dbReference>
<evidence type="ECO:0000256" key="1">
    <source>
        <dbReference type="ARBA" id="ARBA00008814"/>
    </source>
</evidence>
<dbReference type="STRING" id="1184609.KILIM_003_00760"/>
<organism evidence="2 3">
    <name type="scientific">Kineosphaera limosa NBRC 100340</name>
    <dbReference type="NCBI Taxonomy" id="1184609"/>
    <lineage>
        <taxon>Bacteria</taxon>
        <taxon>Bacillati</taxon>
        <taxon>Actinomycetota</taxon>
        <taxon>Actinomycetes</taxon>
        <taxon>Micrococcales</taxon>
        <taxon>Dermatophilaceae</taxon>
        <taxon>Kineosphaera</taxon>
    </lineage>
</organism>
<comment type="caution">
    <text evidence="2">The sequence shown here is derived from an EMBL/GenBank/DDBJ whole genome shotgun (WGS) entry which is preliminary data.</text>
</comment>
<dbReference type="Proteomes" id="UP000008366">
    <property type="component" value="Unassembled WGS sequence"/>
</dbReference>
<dbReference type="RefSeq" id="WP_006590686.1">
    <property type="nucleotide sequence ID" value="NZ_BAHD01000003.1"/>
</dbReference>